<sequence>MSKEDIDFQIGGIEIYGDTTLPPSEVEVSSDEIQLRRLGKRPLLKRSFGFMSILGFSCSALISWEGMMVTAGGALINGGPAGVIWGFLINWIGMISTFATLAELASMAPTTGGQYHWVAMMAPKSCDNFLSYLTGWLTTLAWQASSVMTAYLVSTIIQGMVVMSRSSYIPIPWHTVLLMWAISLFAVMINSHTGRMLARFEGFILVLHLMGFFCILIPLVYFGPHGEPSDVFATFLNFGGWPSQSLSFLIGLPTSAAILLGADSSIHMSEEIQSAATVVPQALMWTVFINGSLALAIGIAMMFCIGDLAAALEAQSTIFYSYLEILRQALKSKSAACVLSSIIVVMGMASSVGLYASASRMLWSFSRDQALPFHKHLFKLNKNSLPIIAILTTLGTTMLLSLIVLGSTIAFSAMVVPTAAALYSSYILVSALLLWCRLTGRFSTSENFNTGSHGKPRLSWGPWRIPEPWGSINNFFACLYLSFIFFFFFWPAVTPTTPETANFSILVFGSVVLFCIFWYAVKARHTFRGPVREVEELS</sequence>
<name>A0A9P4TPT9_9PLEO</name>
<reference evidence="8" key="1">
    <citation type="journal article" date="2020" name="Stud. Mycol.">
        <title>101 Dothideomycetes genomes: A test case for predicting lifestyles and emergence of pathogens.</title>
        <authorList>
            <person name="Haridas S."/>
            <person name="Albert R."/>
            <person name="Binder M."/>
            <person name="Bloem J."/>
            <person name="LaButti K."/>
            <person name="Salamov A."/>
            <person name="Andreopoulos B."/>
            <person name="Baker S."/>
            <person name="Barry K."/>
            <person name="Bills G."/>
            <person name="Bluhm B."/>
            <person name="Cannon C."/>
            <person name="Castanera R."/>
            <person name="Culley D."/>
            <person name="Daum C."/>
            <person name="Ezra D."/>
            <person name="Gonzalez J."/>
            <person name="Henrissat B."/>
            <person name="Kuo A."/>
            <person name="Liang C."/>
            <person name="Lipzen A."/>
            <person name="Lutzoni F."/>
            <person name="Magnuson J."/>
            <person name="Mondo S."/>
            <person name="Nolan M."/>
            <person name="Ohm R."/>
            <person name="Pangilinan J."/>
            <person name="Park H.-J."/>
            <person name="Ramirez L."/>
            <person name="Alfaro M."/>
            <person name="Sun H."/>
            <person name="Tritt A."/>
            <person name="Yoshinaga Y."/>
            <person name="Zwiers L.-H."/>
            <person name="Turgeon B."/>
            <person name="Goodwin S."/>
            <person name="Spatafora J."/>
            <person name="Crous P."/>
            <person name="Grigoriev I."/>
        </authorList>
    </citation>
    <scope>NUCLEOTIDE SEQUENCE [LARGE SCALE GENOMIC DNA]</scope>
    <source>
        <strain evidence="8">CBS 304.66</strain>
    </source>
</reference>
<feature type="transmembrane region" description="Helical" evidence="6">
    <location>
        <begin position="332"/>
        <end position="357"/>
    </location>
</feature>
<dbReference type="Gene3D" id="1.20.1740.10">
    <property type="entry name" value="Amino acid/polyamine transporter I"/>
    <property type="match status" value="1"/>
</dbReference>
<dbReference type="Pfam" id="PF13520">
    <property type="entry name" value="AA_permease_2"/>
    <property type="match status" value="1"/>
</dbReference>
<feature type="transmembrane region" description="Helical" evidence="6">
    <location>
        <begin position="283"/>
        <end position="312"/>
    </location>
</feature>
<dbReference type="InterPro" id="IPR002293">
    <property type="entry name" value="AA/rel_permease1"/>
</dbReference>
<evidence type="ECO:0000256" key="3">
    <source>
        <dbReference type="ARBA" id="ARBA00022692"/>
    </source>
</evidence>
<feature type="transmembrane region" description="Helical" evidence="6">
    <location>
        <begin position="202"/>
        <end position="221"/>
    </location>
</feature>
<dbReference type="OrthoDB" id="3257095at2759"/>
<dbReference type="PANTHER" id="PTHR45649:SF1">
    <property type="entry name" value="TRANSPORTER, PUTATIVE (EUROFUNG)-RELATED"/>
    <property type="match status" value="1"/>
</dbReference>
<evidence type="ECO:0000313" key="8">
    <source>
        <dbReference type="Proteomes" id="UP000800093"/>
    </source>
</evidence>
<feature type="transmembrane region" description="Helical" evidence="6">
    <location>
        <begin position="411"/>
        <end position="435"/>
    </location>
</feature>
<dbReference type="EMBL" id="ML986584">
    <property type="protein sequence ID" value="KAF2269050.1"/>
    <property type="molecule type" value="Genomic_DNA"/>
</dbReference>
<evidence type="ECO:0000256" key="1">
    <source>
        <dbReference type="ARBA" id="ARBA00004141"/>
    </source>
</evidence>
<keyword evidence="8" id="KW-1185">Reference proteome</keyword>
<dbReference type="GO" id="GO:0022857">
    <property type="term" value="F:transmembrane transporter activity"/>
    <property type="evidence" value="ECO:0007669"/>
    <property type="project" value="InterPro"/>
</dbReference>
<feature type="transmembrane region" description="Helical" evidence="6">
    <location>
        <begin position="43"/>
        <end position="64"/>
    </location>
</feature>
<keyword evidence="3 6" id="KW-0812">Transmembrane</keyword>
<feature type="transmembrane region" description="Helical" evidence="6">
    <location>
        <begin position="503"/>
        <end position="521"/>
    </location>
</feature>
<dbReference type="PIRSF" id="PIRSF006060">
    <property type="entry name" value="AA_transporter"/>
    <property type="match status" value="1"/>
</dbReference>
<evidence type="ECO:0000256" key="5">
    <source>
        <dbReference type="ARBA" id="ARBA00023136"/>
    </source>
</evidence>
<feature type="transmembrane region" description="Helical" evidence="6">
    <location>
        <begin position="129"/>
        <end position="151"/>
    </location>
</feature>
<feature type="transmembrane region" description="Helical" evidence="6">
    <location>
        <begin position="171"/>
        <end position="190"/>
    </location>
</feature>
<comment type="caution">
    <text evidence="7">The sequence shown here is derived from an EMBL/GenBank/DDBJ whole genome shotgun (WGS) entry which is preliminary data.</text>
</comment>
<dbReference type="PANTHER" id="PTHR45649">
    <property type="entry name" value="AMINO-ACID PERMEASE BAT1"/>
    <property type="match status" value="1"/>
</dbReference>
<evidence type="ECO:0000313" key="7">
    <source>
        <dbReference type="EMBL" id="KAF2269050.1"/>
    </source>
</evidence>
<dbReference type="Proteomes" id="UP000800093">
    <property type="component" value="Unassembled WGS sequence"/>
</dbReference>
<keyword evidence="4 6" id="KW-1133">Transmembrane helix</keyword>
<feature type="transmembrane region" description="Helical" evidence="6">
    <location>
        <begin position="84"/>
        <end position="108"/>
    </location>
</feature>
<evidence type="ECO:0000256" key="6">
    <source>
        <dbReference type="SAM" id="Phobius"/>
    </source>
</evidence>
<dbReference type="GO" id="GO:0016020">
    <property type="term" value="C:membrane"/>
    <property type="evidence" value="ECO:0007669"/>
    <property type="project" value="UniProtKB-SubCell"/>
</dbReference>
<gene>
    <name evidence="7" type="ORF">CC78DRAFT_529654</name>
</gene>
<protein>
    <submittedName>
        <fullName evidence="7">Amino acid transporter</fullName>
    </submittedName>
</protein>
<evidence type="ECO:0000256" key="2">
    <source>
        <dbReference type="ARBA" id="ARBA00022448"/>
    </source>
</evidence>
<keyword evidence="2" id="KW-0813">Transport</keyword>
<feature type="transmembrane region" description="Helical" evidence="6">
    <location>
        <begin position="241"/>
        <end position="262"/>
    </location>
</feature>
<evidence type="ECO:0000256" key="4">
    <source>
        <dbReference type="ARBA" id="ARBA00022989"/>
    </source>
</evidence>
<accession>A0A9P4TPT9</accession>
<keyword evidence="5 6" id="KW-0472">Membrane</keyword>
<dbReference type="AlphaFoldDB" id="A0A9P4TPT9"/>
<proteinExistence type="predicted"/>
<feature type="transmembrane region" description="Helical" evidence="6">
    <location>
        <begin position="385"/>
        <end position="405"/>
    </location>
</feature>
<comment type="subcellular location">
    <subcellularLocation>
        <location evidence="1">Membrane</location>
        <topology evidence="1">Multi-pass membrane protein</topology>
    </subcellularLocation>
</comment>
<organism evidence="7 8">
    <name type="scientific">Lojkania enalia</name>
    <dbReference type="NCBI Taxonomy" id="147567"/>
    <lineage>
        <taxon>Eukaryota</taxon>
        <taxon>Fungi</taxon>
        <taxon>Dikarya</taxon>
        <taxon>Ascomycota</taxon>
        <taxon>Pezizomycotina</taxon>
        <taxon>Dothideomycetes</taxon>
        <taxon>Pleosporomycetidae</taxon>
        <taxon>Pleosporales</taxon>
        <taxon>Pleosporales incertae sedis</taxon>
        <taxon>Lojkania</taxon>
    </lineage>
</organism>
<feature type="transmembrane region" description="Helical" evidence="6">
    <location>
        <begin position="472"/>
        <end position="491"/>
    </location>
</feature>